<evidence type="ECO:0000313" key="3">
    <source>
        <dbReference type="Proteomes" id="UP001519295"/>
    </source>
</evidence>
<dbReference type="GO" id="GO:0008168">
    <property type="term" value="F:methyltransferase activity"/>
    <property type="evidence" value="ECO:0007669"/>
    <property type="project" value="UniProtKB-KW"/>
</dbReference>
<evidence type="ECO:0000313" key="2">
    <source>
        <dbReference type="EMBL" id="MBP2367730.1"/>
    </source>
</evidence>
<dbReference type="PANTHER" id="PTHR43591:SF101">
    <property type="entry name" value="METHYLTRANSFERASE-LIKE PROTEIN 27"/>
    <property type="match status" value="1"/>
</dbReference>
<protein>
    <submittedName>
        <fullName evidence="2">SAM-dependent methyltransferase</fullName>
    </submittedName>
</protein>
<gene>
    <name evidence="2" type="ORF">JOF36_003426</name>
</gene>
<dbReference type="PANTHER" id="PTHR43591">
    <property type="entry name" value="METHYLTRANSFERASE"/>
    <property type="match status" value="1"/>
</dbReference>
<keyword evidence="2" id="KW-0808">Transferase</keyword>
<reference evidence="2 3" key="1">
    <citation type="submission" date="2021-03" db="EMBL/GenBank/DDBJ databases">
        <title>Sequencing the genomes of 1000 actinobacteria strains.</title>
        <authorList>
            <person name="Klenk H.-P."/>
        </authorList>
    </citation>
    <scope>NUCLEOTIDE SEQUENCE [LARGE SCALE GENOMIC DNA]</scope>
    <source>
        <strain evidence="2 3">DSM 45256</strain>
    </source>
</reference>
<dbReference type="InterPro" id="IPR041698">
    <property type="entry name" value="Methyltransf_25"/>
</dbReference>
<dbReference type="InterPro" id="IPR029063">
    <property type="entry name" value="SAM-dependent_MTases_sf"/>
</dbReference>
<organism evidence="2 3">
    <name type="scientific">Pseudonocardia parietis</name>
    <dbReference type="NCBI Taxonomy" id="570936"/>
    <lineage>
        <taxon>Bacteria</taxon>
        <taxon>Bacillati</taxon>
        <taxon>Actinomycetota</taxon>
        <taxon>Actinomycetes</taxon>
        <taxon>Pseudonocardiales</taxon>
        <taxon>Pseudonocardiaceae</taxon>
        <taxon>Pseudonocardia</taxon>
    </lineage>
</organism>
<dbReference type="Proteomes" id="UP001519295">
    <property type="component" value="Unassembled WGS sequence"/>
</dbReference>
<comment type="caution">
    <text evidence="2">The sequence shown here is derived from an EMBL/GenBank/DDBJ whole genome shotgun (WGS) entry which is preliminary data.</text>
</comment>
<keyword evidence="3" id="KW-1185">Reference proteome</keyword>
<name>A0ABS4VUW5_9PSEU</name>
<dbReference type="Gene3D" id="3.40.50.150">
    <property type="entry name" value="Vaccinia Virus protein VP39"/>
    <property type="match status" value="1"/>
</dbReference>
<feature type="domain" description="Methyltransferase" evidence="1">
    <location>
        <begin position="65"/>
        <end position="155"/>
    </location>
</feature>
<dbReference type="CDD" id="cd02440">
    <property type="entry name" value="AdoMet_MTases"/>
    <property type="match status" value="1"/>
</dbReference>
<evidence type="ECO:0000259" key="1">
    <source>
        <dbReference type="Pfam" id="PF13649"/>
    </source>
</evidence>
<accession>A0ABS4VUW5</accession>
<dbReference type="EMBL" id="JAGINU010000001">
    <property type="protein sequence ID" value="MBP2367730.1"/>
    <property type="molecule type" value="Genomic_DNA"/>
</dbReference>
<dbReference type="Pfam" id="PF13649">
    <property type="entry name" value="Methyltransf_25"/>
    <property type="match status" value="1"/>
</dbReference>
<proteinExistence type="predicted"/>
<sequence length="210" mass="22203">MAEIDTGSSSFLRRSYELTGPRDAAKLYDEWAATYDSDIVETMGYVGPAVVATRLAELVPAGATVLDAGCGTGLVGAELTRRGDYVIDGVDMSPAMLDKARDTGAYRRLDVADLTARLAVDDDTYDAVTCVGTLTEGHVGPEALAELVRVTVPGGLVIATILDPIWEPKGYHAAVDALAAAGKAELREAEQRPYRVQQDVGCRLVVIAAC</sequence>
<dbReference type="SUPFAM" id="SSF53335">
    <property type="entry name" value="S-adenosyl-L-methionine-dependent methyltransferases"/>
    <property type="match status" value="1"/>
</dbReference>
<dbReference type="RefSeq" id="WP_210027893.1">
    <property type="nucleotide sequence ID" value="NZ_JAGINU010000001.1"/>
</dbReference>
<keyword evidence="2" id="KW-0489">Methyltransferase</keyword>
<dbReference type="GO" id="GO:0032259">
    <property type="term" value="P:methylation"/>
    <property type="evidence" value="ECO:0007669"/>
    <property type="project" value="UniProtKB-KW"/>
</dbReference>